<organism evidence="2 3">
    <name type="scientific">Durusdinium trenchii</name>
    <dbReference type="NCBI Taxonomy" id="1381693"/>
    <lineage>
        <taxon>Eukaryota</taxon>
        <taxon>Sar</taxon>
        <taxon>Alveolata</taxon>
        <taxon>Dinophyceae</taxon>
        <taxon>Suessiales</taxon>
        <taxon>Symbiodiniaceae</taxon>
        <taxon>Durusdinium</taxon>
    </lineage>
</organism>
<evidence type="ECO:0000313" key="3">
    <source>
        <dbReference type="Proteomes" id="UP001642484"/>
    </source>
</evidence>
<evidence type="ECO:0000313" key="2">
    <source>
        <dbReference type="EMBL" id="CAK8998294.1"/>
    </source>
</evidence>
<dbReference type="EMBL" id="CAXAMN010002213">
    <property type="protein sequence ID" value="CAK8998294.1"/>
    <property type="molecule type" value="Genomic_DNA"/>
</dbReference>
<dbReference type="Proteomes" id="UP001642484">
    <property type="component" value="Unassembled WGS sequence"/>
</dbReference>
<feature type="coiled-coil region" evidence="1">
    <location>
        <begin position="364"/>
        <end position="391"/>
    </location>
</feature>
<reference evidence="2 3" key="1">
    <citation type="submission" date="2024-02" db="EMBL/GenBank/DDBJ databases">
        <authorList>
            <person name="Chen Y."/>
            <person name="Shah S."/>
            <person name="Dougan E. K."/>
            <person name="Thang M."/>
            <person name="Chan C."/>
        </authorList>
    </citation>
    <scope>NUCLEOTIDE SEQUENCE [LARGE SCALE GENOMIC DNA]</scope>
</reference>
<gene>
    <name evidence="2" type="ORF">CCMP2556_LOCUS5192</name>
</gene>
<accession>A0ABP0I6T6</accession>
<evidence type="ECO:0000256" key="1">
    <source>
        <dbReference type="SAM" id="Coils"/>
    </source>
</evidence>
<comment type="caution">
    <text evidence="2">The sequence shown here is derived from an EMBL/GenBank/DDBJ whole genome shotgun (WGS) entry which is preliminary data.</text>
</comment>
<keyword evidence="3" id="KW-1185">Reference proteome</keyword>
<name>A0ABP0I6T6_9DINO</name>
<keyword evidence="1" id="KW-0175">Coiled coil</keyword>
<proteinExistence type="predicted"/>
<sequence length="523" mass="59980">MSEQLRKLVGSKRDHPPWKEIRFRCSFHNTIYDVLKARGFRETEMDDNSEGDVLSPDAMATATAPFFALEAGEIENRLRKHTIELTEPAIARTAAFERKLHEVRLYTDLNAENLKQLHQKLSAQENLKLTVESFRGQLFEWDKERRDHQELMNEKVCLQEDEIGALYGKMELQTVRTEACNRGLKHLGDLLTETREELAELRSYCSERIDINREKIVRLREELETKHSAIEVSQFKLNDDVTNMTTAFQHVSSEVERIGINTEKAVADVAELCRVKARIAGVEEQQETYSEFSRSLTDAVGSLKMQLDTMLTDVQEHVENATQVVKEQEDSLQIGLTGVQQYFGEKIVQIEDIINAKKKPDLKQEEFFLEVQQLRRDCKEIRQQMQRHERARGLERDAMQAIVESQQIAAQIDYHEDQDRQEISLFGCKPVDRGDRSEQLLPSISKDTPRKRETASLISLDKRCLSCCGGAGAVLAGFKIACLNYTAGPVEYRQTMYSRAELLHLQSKLVDQASDRMARAANV</sequence>
<protein>
    <submittedName>
        <fullName evidence="2">Uncharacterized protein</fullName>
    </submittedName>
</protein>